<protein>
    <submittedName>
        <fullName evidence="2">Secreted protein</fullName>
    </submittedName>
</protein>
<evidence type="ECO:0000313" key="2">
    <source>
        <dbReference type="WBParaSite" id="HCON_00011185-00001"/>
    </source>
</evidence>
<keyword evidence="1" id="KW-1185">Reference proteome</keyword>
<sequence>MHQIARGIYFCFAVLGSNIHIDTWDGDTSFTSTIARSFLGQKSYQKESRPEGIPEAPIFAPYICKQVLRSIDAELSFRAEVPCITTVELESLRTSCNLVVTPFLLDLIMRNFYIWSVGLYCEYSPLSTCNLIMFQIFRRA</sequence>
<dbReference type="AlphaFoldDB" id="A0A7I4XTZ0"/>
<dbReference type="Proteomes" id="UP000025227">
    <property type="component" value="Unplaced"/>
</dbReference>
<organism evidence="1 2">
    <name type="scientific">Haemonchus contortus</name>
    <name type="common">Barber pole worm</name>
    <dbReference type="NCBI Taxonomy" id="6289"/>
    <lineage>
        <taxon>Eukaryota</taxon>
        <taxon>Metazoa</taxon>
        <taxon>Ecdysozoa</taxon>
        <taxon>Nematoda</taxon>
        <taxon>Chromadorea</taxon>
        <taxon>Rhabditida</taxon>
        <taxon>Rhabditina</taxon>
        <taxon>Rhabditomorpha</taxon>
        <taxon>Strongyloidea</taxon>
        <taxon>Trichostrongylidae</taxon>
        <taxon>Haemonchus</taxon>
    </lineage>
</organism>
<accession>A0A7I4XTZ0</accession>
<proteinExistence type="predicted"/>
<reference evidence="2" key="1">
    <citation type="submission" date="2020-12" db="UniProtKB">
        <authorList>
            <consortium name="WormBaseParasite"/>
        </authorList>
    </citation>
    <scope>IDENTIFICATION</scope>
    <source>
        <strain evidence="2">MHco3</strain>
    </source>
</reference>
<name>A0A7I4XTZ0_HAECO</name>
<dbReference type="WBParaSite" id="HCON_00011185-00001">
    <property type="protein sequence ID" value="HCON_00011185-00001"/>
    <property type="gene ID" value="HCON_00011185"/>
</dbReference>
<evidence type="ECO:0000313" key="1">
    <source>
        <dbReference type="Proteomes" id="UP000025227"/>
    </source>
</evidence>